<dbReference type="NCBIfam" id="TIGR01084">
    <property type="entry name" value="mutY"/>
    <property type="match status" value="1"/>
</dbReference>
<dbReference type="PANTHER" id="PTHR42944">
    <property type="entry name" value="ADENINE DNA GLYCOSYLASE"/>
    <property type="match status" value="1"/>
</dbReference>
<dbReference type="SMART" id="SM00525">
    <property type="entry name" value="FES"/>
    <property type="match status" value="1"/>
</dbReference>
<dbReference type="CDD" id="cd00056">
    <property type="entry name" value="ENDO3c"/>
    <property type="match status" value="1"/>
</dbReference>
<evidence type="ECO:0000256" key="7">
    <source>
        <dbReference type="ARBA" id="ARBA00022723"/>
    </source>
</evidence>
<dbReference type="InterPro" id="IPR005760">
    <property type="entry name" value="A/G_AdeGlyc_MutY"/>
</dbReference>
<keyword evidence="6" id="KW-0004">4Fe-4S</keyword>
<dbReference type="InterPro" id="IPR000445">
    <property type="entry name" value="HhH_motif"/>
</dbReference>
<dbReference type="FunFam" id="1.10.340.30:FF:000002">
    <property type="entry name" value="Adenine DNA glycosylase"/>
    <property type="match status" value="1"/>
</dbReference>
<dbReference type="Proteomes" id="UP000199556">
    <property type="component" value="Unassembled WGS sequence"/>
</dbReference>
<dbReference type="GO" id="GO:0046872">
    <property type="term" value="F:metal ion binding"/>
    <property type="evidence" value="ECO:0007669"/>
    <property type="project" value="UniProtKB-UniRule"/>
</dbReference>
<evidence type="ECO:0000256" key="8">
    <source>
        <dbReference type="ARBA" id="ARBA00022763"/>
    </source>
</evidence>
<dbReference type="PROSITE" id="PS01155">
    <property type="entry name" value="ENDONUCLEASE_III_2"/>
    <property type="match status" value="1"/>
</dbReference>
<gene>
    <name evidence="16" type="ORF">SAMN05421721_101160</name>
</gene>
<dbReference type="OrthoDB" id="9802365at2"/>
<dbReference type="InterPro" id="IPR003651">
    <property type="entry name" value="Endonuclease3_FeS-loop_motif"/>
</dbReference>
<evidence type="ECO:0000256" key="1">
    <source>
        <dbReference type="ARBA" id="ARBA00000843"/>
    </source>
</evidence>
<dbReference type="InterPro" id="IPR044298">
    <property type="entry name" value="MIG/MutY"/>
</dbReference>
<evidence type="ECO:0000256" key="3">
    <source>
        <dbReference type="ARBA" id="ARBA00008343"/>
    </source>
</evidence>
<dbReference type="CDD" id="cd03431">
    <property type="entry name" value="NUDIX_DNA_Glycosylase_C-MutY"/>
    <property type="match status" value="1"/>
</dbReference>
<keyword evidence="9" id="KW-0378">Hydrolase</keyword>
<evidence type="ECO:0000259" key="15">
    <source>
        <dbReference type="SMART" id="SM00478"/>
    </source>
</evidence>
<feature type="domain" description="HhH-GPD" evidence="15">
    <location>
        <begin position="43"/>
        <end position="194"/>
    </location>
</feature>
<keyword evidence="10 14" id="KW-0408">Iron</keyword>
<evidence type="ECO:0000313" key="16">
    <source>
        <dbReference type="EMBL" id="SFM25339.1"/>
    </source>
</evidence>
<dbReference type="STRING" id="195064.SAMN05421721_101160"/>
<dbReference type="Pfam" id="PF00730">
    <property type="entry name" value="HhH-GPD"/>
    <property type="match status" value="1"/>
</dbReference>
<dbReference type="Pfam" id="PF14815">
    <property type="entry name" value="NUDIX_4"/>
    <property type="match status" value="1"/>
</dbReference>
<keyword evidence="12" id="KW-0234">DNA repair</keyword>
<proteinExistence type="inferred from homology"/>
<dbReference type="EC" id="3.2.2.31" evidence="4 14"/>
<dbReference type="Pfam" id="PF00633">
    <property type="entry name" value="HHH"/>
    <property type="match status" value="1"/>
</dbReference>
<dbReference type="PROSITE" id="PS00764">
    <property type="entry name" value="ENDONUCLEASE_III_1"/>
    <property type="match status" value="1"/>
</dbReference>
<keyword evidence="17" id="KW-1185">Reference proteome</keyword>
<dbReference type="InterPro" id="IPR029119">
    <property type="entry name" value="MutY_C"/>
</dbReference>
<dbReference type="Gene3D" id="1.10.1670.10">
    <property type="entry name" value="Helix-hairpin-Helix base-excision DNA repair enzymes (C-terminal)"/>
    <property type="match status" value="1"/>
</dbReference>
<dbReference type="InterPro" id="IPR023170">
    <property type="entry name" value="HhH_base_excis_C"/>
</dbReference>
<evidence type="ECO:0000256" key="10">
    <source>
        <dbReference type="ARBA" id="ARBA00023004"/>
    </source>
</evidence>
<dbReference type="GO" id="GO:0035485">
    <property type="term" value="F:adenine/guanine mispair binding"/>
    <property type="evidence" value="ECO:0007669"/>
    <property type="project" value="TreeGrafter"/>
</dbReference>
<evidence type="ECO:0000256" key="9">
    <source>
        <dbReference type="ARBA" id="ARBA00022801"/>
    </source>
</evidence>
<keyword evidence="13 14" id="KW-0326">Glycosidase</keyword>
<dbReference type="Pfam" id="PF10576">
    <property type="entry name" value="EndIII_4Fe-2S"/>
    <property type="match status" value="1"/>
</dbReference>
<protein>
    <recommendedName>
        <fullName evidence="5 14">Adenine DNA glycosylase</fullName>
        <ecNumber evidence="4 14">3.2.2.31</ecNumber>
    </recommendedName>
</protein>
<evidence type="ECO:0000256" key="6">
    <source>
        <dbReference type="ARBA" id="ARBA00022485"/>
    </source>
</evidence>
<keyword evidence="8 14" id="KW-0227">DNA damage</keyword>
<dbReference type="SUPFAM" id="SSF48150">
    <property type="entry name" value="DNA-glycosylase"/>
    <property type="match status" value="1"/>
</dbReference>
<evidence type="ECO:0000313" key="17">
    <source>
        <dbReference type="Proteomes" id="UP000199556"/>
    </source>
</evidence>
<reference evidence="16 17" key="1">
    <citation type="submission" date="2016-10" db="EMBL/GenBank/DDBJ databases">
        <authorList>
            <person name="de Groot N.N."/>
        </authorList>
    </citation>
    <scope>NUCLEOTIDE SEQUENCE [LARGE SCALE GENOMIC DNA]</scope>
    <source>
        <strain evidence="16 17">DSM 4180</strain>
    </source>
</reference>
<comment type="catalytic activity">
    <reaction evidence="1 14">
        <text>Hydrolyzes free adenine bases from 7,8-dihydro-8-oxoguanine:adenine mismatched double-stranded DNA, leaving an apurinic site.</text>
        <dbReference type="EC" id="3.2.2.31"/>
    </reaction>
</comment>
<dbReference type="InterPro" id="IPR004035">
    <property type="entry name" value="Endouclease-III_FeS-bd_BS"/>
</dbReference>
<sequence length="371" mass="41172">MTASAEPRAFAPRLLGWFDRHGRHDLPWQRPATPYRVWISEIMLQQTRVATVIPYYRRFMARFPEVGDLADAPLDEVLHHWSGLGYYARARNLHKAARCIVDVHGGRFPRDREALSALPGIGRSTAAAILALAFGDREAILDGNVRRVLARHRGVEGWTGTAAVQARLWILAEALTPVERVADYTQAIMDLGATVCTRRNPACGDCPLAADCIARAHGLQECLPTPRPRRAQPLRRTTMLLVTAPEGVLLERRPPAGLWGGLWGLPEVEEDASEEAAQAWCRRHLGADPLEMRQLPAFVHTFTHFRLEITPLQLRVKAPAPGVMEAPDRVWYNGHAHAGLGLAAPVSRLLQHVMQDDGEDDDSHGEMRCAG</sequence>
<name>A0A1I4PC86_ECTMO</name>
<dbReference type="GO" id="GO:0051539">
    <property type="term" value="F:4 iron, 4 sulfur cluster binding"/>
    <property type="evidence" value="ECO:0007669"/>
    <property type="project" value="UniProtKB-UniRule"/>
</dbReference>
<dbReference type="InterPro" id="IPR004036">
    <property type="entry name" value="Endonuclease-III-like_CS2"/>
</dbReference>
<dbReference type="SMART" id="SM00478">
    <property type="entry name" value="ENDO3c"/>
    <property type="match status" value="1"/>
</dbReference>
<dbReference type="InterPro" id="IPR011257">
    <property type="entry name" value="DNA_glycosylase"/>
</dbReference>
<evidence type="ECO:0000256" key="13">
    <source>
        <dbReference type="ARBA" id="ARBA00023295"/>
    </source>
</evidence>
<dbReference type="GO" id="GO:0032357">
    <property type="term" value="F:oxidized purine DNA binding"/>
    <property type="evidence" value="ECO:0007669"/>
    <property type="project" value="TreeGrafter"/>
</dbReference>
<comment type="function">
    <text evidence="2">Adenine glycosylase active on G-A mispairs. MutY also corrects error-prone DNA synthesis past GO lesions which are due to the oxidatively damaged form of guanine: 7,8-dihydro-8-oxoguanine (8-oxo-dGTP).</text>
</comment>
<dbReference type="PANTHER" id="PTHR42944:SF1">
    <property type="entry name" value="ADENINE DNA GLYCOSYLASE"/>
    <property type="match status" value="1"/>
</dbReference>
<evidence type="ECO:0000256" key="12">
    <source>
        <dbReference type="ARBA" id="ARBA00023204"/>
    </source>
</evidence>
<keyword evidence="7" id="KW-0479">Metal-binding</keyword>
<dbReference type="AlphaFoldDB" id="A0A1I4PC86"/>
<evidence type="ECO:0000256" key="4">
    <source>
        <dbReference type="ARBA" id="ARBA00012045"/>
    </source>
</evidence>
<evidence type="ECO:0000256" key="11">
    <source>
        <dbReference type="ARBA" id="ARBA00023014"/>
    </source>
</evidence>
<dbReference type="InterPro" id="IPR015797">
    <property type="entry name" value="NUDIX_hydrolase-like_dom_sf"/>
</dbReference>
<comment type="cofactor">
    <cofactor evidence="14">
        <name>[4Fe-4S] cluster</name>
        <dbReference type="ChEBI" id="CHEBI:49883"/>
    </cofactor>
    <text evidence="14">Binds 1 [4Fe-4S] cluster.</text>
</comment>
<dbReference type="Gene3D" id="3.90.79.10">
    <property type="entry name" value="Nucleoside Triphosphate Pyrophosphohydrolase"/>
    <property type="match status" value="1"/>
</dbReference>
<dbReference type="SUPFAM" id="SSF55811">
    <property type="entry name" value="Nudix"/>
    <property type="match status" value="1"/>
</dbReference>
<dbReference type="EMBL" id="FOUO01000001">
    <property type="protein sequence ID" value="SFM25339.1"/>
    <property type="molecule type" value="Genomic_DNA"/>
</dbReference>
<evidence type="ECO:0000256" key="2">
    <source>
        <dbReference type="ARBA" id="ARBA00002933"/>
    </source>
</evidence>
<evidence type="ECO:0000256" key="14">
    <source>
        <dbReference type="RuleBase" id="RU365096"/>
    </source>
</evidence>
<dbReference type="InterPro" id="IPR003265">
    <property type="entry name" value="HhH-GPD_domain"/>
</dbReference>
<keyword evidence="11" id="KW-0411">Iron-sulfur</keyword>
<dbReference type="GO" id="GO:0034039">
    <property type="term" value="F:8-oxo-7,8-dihydroguanine DNA N-glycosylase activity"/>
    <property type="evidence" value="ECO:0007669"/>
    <property type="project" value="TreeGrafter"/>
</dbReference>
<dbReference type="RefSeq" id="WP_090483293.1">
    <property type="nucleotide sequence ID" value="NZ_FOUO01000001.1"/>
</dbReference>
<dbReference type="GO" id="GO:0006298">
    <property type="term" value="P:mismatch repair"/>
    <property type="evidence" value="ECO:0007669"/>
    <property type="project" value="TreeGrafter"/>
</dbReference>
<dbReference type="GO" id="GO:0006284">
    <property type="term" value="P:base-excision repair"/>
    <property type="evidence" value="ECO:0007669"/>
    <property type="project" value="UniProtKB-UniRule"/>
</dbReference>
<dbReference type="Gene3D" id="1.10.340.30">
    <property type="entry name" value="Hypothetical protein, domain 2"/>
    <property type="match status" value="1"/>
</dbReference>
<evidence type="ECO:0000256" key="5">
    <source>
        <dbReference type="ARBA" id="ARBA00022023"/>
    </source>
</evidence>
<comment type="similarity">
    <text evidence="3 14">Belongs to the Nth/MutY family.</text>
</comment>
<accession>A0A1I4PC86</accession>
<organism evidence="16 17">
    <name type="scientific">Ectothiorhodospira mobilis</name>
    <dbReference type="NCBI Taxonomy" id="195064"/>
    <lineage>
        <taxon>Bacteria</taxon>
        <taxon>Pseudomonadati</taxon>
        <taxon>Pseudomonadota</taxon>
        <taxon>Gammaproteobacteria</taxon>
        <taxon>Chromatiales</taxon>
        <taxon>Ectothiorhodospiraceae</taxon>
        <taxon>Ectothiorhodospira</taxon>
    </lineage>
</organism>
<dbReference type="GO" id="GO:0000701">
    <property type="term" value="F:purine-specific mismatch base pair DNA N-glycosylase activity"/>
    <property type="evidence" value="ECO:0007669"/>
    <property type="project" value="UniProtKB-EC"/>
</dbReference>